<protein>
    <recommendedName>
        <fullName evidence="3">TIGR03086 family protein</fullName>
    </recommendedName>
</protein>
<organism evidence="1 2">
    <name type="scientific">Candidatus Entotheonella gemina</name>
    <dbReference type="NCBI Taxonomy" id="1429439"/>
    <lineage>
        <taxon>Bacteria</taxon>
        <taxon>Pseudomonadati</taxon>
        <taxon>Nitrospinota/Tectimicrobiota group</taxon>
        <taxon>Candidatus Tectimicrobiota</taxon>
        <taxon>Candidatus Entotheonellia</taxon>
        <taxon>Candidatus Entotheonellales</taxon>
        <taxon>Candidatus Entotheonellaceae</taxon>
        <taxon>Candidatus Entotheonella</taxon>
    </lineage>
</organism>
<evidence type="ECO:0008006" key="3">
    <source>
        <dbReference type="Google" id="ProtNLM"/>
    </source>
</evidence>
<dbReference type="HOGENOM" id="CLU_2502996_0_0_7"/>
<evidence type="ECO:0000313" key="2">
    <source>
        <dbReference type="Proteomes" id="UP000019140"/>
    </source>
</evidence>
<comment type="caution">
    <text evidence="1">The sequence shown here is derived from an EMBL/GenBank/DDBJ whole genome shotgun (WGS) entry which is preliminary data.</text>
</comment>
<keyword evidence="2" id="KW-1185">Reference proteome</keyword>
<dbReference type="Proteomes" id="UP000019140">
    <property type="component" value="Unassembled WGS sequence"/>
</dbReference>
<reference evidence="1 2" key="1">
    <citation type="journal article" date="2014" name="Nature">
        <title>An environmental bacterial taxon with a large and distinct metabolic repertoire.</title>
        <authorList>
            <person name="Wilson M.C."/>
            <person name="Mori T."/>
            <person name="Ruckert C."/>
            <person name="Uria A.R."/>
            <person name="Helf M.J."/>
            <person name="Takada K."/>
            <person name="Gernert C."/>
            <person name="Steffens U.A."/>
            <person name="Heycke N."/>
            <person name="Schmitt S."/>
            <person name="Rinke C."/>
            <person name="Helfrich E.J."/>
            <person name="Brachmann A.O."/>
            <person name="Gurgui C."/>
            <person name="Wakimoto T."/>
            <person name="Kracht M."/>
            <person name="Crusemann M."/>
            <person name="Hentschel U."/>
            <person name="Abe I."/>
            <person name="Matsunaga S."/>
            <person name="Kalinowski J."/>
            <person name="Takeyama H."/>
            <person name="Piel J."/>
        </authorList>
    </citation>
    <scope>NUCLEOTIDE SEQUENCE [LARGE SCALE GENOMIC DNA]</scope>
    <source>
        <strain evidence="2">TSY2</strain>
    </source>
</reference>
<gene>
    <name evidence="1" type="ORF">ETSY2_32045</name>
</gene>
<sequence>NPMECAVDGYLGFAFFDPLVHAWDLSKAVGLEPVLDEDLAQKALDTVTGLGTQYQLRQRSVLAESVMTDLRDPVSRLLAFCGRQP</sequence>
<accession>W4M2M7</accession>
<feature type="non-terminal residue" evidence="1">
    <location>
        <position position="1"/>
    </location>
</feature>
<dbReference type="EMBL" id="AZHX01001362">
    <property type="protein sequence ID" value="ETX03882.1"/>
    <property type="molecule type" value="Genomic_DNA"/>
</dbReference>
<name>W4M2M7_9BACT</name>
<proteinExistence type="predicted"/>
<evidence type="ECO:0000313" key="1">
    <source>
        <dbReference type="EMBL" id="ETX03882.1"/>
    </source>
</evidence>
<dbReference type="AlphaFoldDB" id="W4M2M7"/>